<evidence type="ECO:0000256" key="1">
    <source>
        <dbReference type="ARBA" id="ARBA00004651"/>
    </source>
</evidence>
<feature type="transmembrane region" description="Helical" evidence="7">
    <location>
        <begin position="303"/>
        <end position="324"/>
    </location>
</feature>
<keyword evidence="4 7" id="KW-0812">Transmembrane</keyword>
<comment type="caution">
    <text evidence="9">The sequence shown here is derived from an EMBL/GenBank/DDBJ whole genome shotgun (WGS) entry which is preliminary data.</text>
</comment>
<accession>A0A919YVG1</accession>
<feature type="transmembrane region" description="Helical" evidence="7">
    <location>
        <begin position="102"/>
        <end position="121"/>
    </location>
</feature>
<evidence type="ECO:0000259" key="8">
    <source>
        <dbReference type="PROSITE" id="PS50850"/>
    </source>
</evidence>
<protein>
    <recommendedName>
        <fullName evidence="8">Major facilitator superfamily (MFS) profile domain-containing protein</fullName>
    </recommendedName>
</protein>
<dbReference type="CDD" id="cd17325">
    <property type="entry name" value="MFS_MdtG_SLC18_like"/>
    <property type="match status" value="1"/>
</dbReference>
<dbReference type="GO" id="GO:0005886">
    <property type="term" value="C:plasma membrane"/>
    <property type="evidence" value="ECO:0007669"/>
    <property type="project" value="UniProtKB-SubCell"/>
</dbReference>
<keyword evidence="10" id="KW-1185">Reference proteome</keyword>
<dbReference type="Gene3D" id="1.20.1250.20">
    <property type="entry name" value="MFS general substrate transporter like domains"/>
    <property type="match status" value="1"/>
</dbReference>
<dbReference type="SUPFAM" id="SSF103473">
    <property type="entry name" value="MFS general substrate transporter"/>
    <property type="match status" value="1"/>
</dbReference>
<keyword evidence="2" id="KW-0813">Transport</keyword>
<name>A0A919YVG1_9BACL</name>
<feature type="transmembrane region" description="Helical" evidence="7">
    <location>
        <begin position="199"/>
        <end position="222"/>
    </location>
</feature>
<dbReference type="PANTHER" id="PTHR23517">
    <property type="entry name" value="RESISTANCE PROTEIN MDTM, PUTATIVE-RELATED-RELATED"/>
    <property type="match status" value="1"/>
</dbReference>
<dbReference type="InterPro" id="IPR020846">
    <property type="entry name" value="MFS_dom"/>
</dbReference>
<keyword evidence="5 7" id="KW-1133">Transmembrane helix</keyword>
<gene>
    <name evidence="9" type="ORF">J40TS1_49030</name>
</gene>
<evidence type="ECO:0000313" key="10">
    <source>
        <dbReference type="Proteomes" id="UP000683139"/>
    </source>
</evidence>
<dbReference type="InterPro" id="IPR036259">
    <property type="entry name" value="MFS_trans_sf"/>
</dbReference>
<dbReference type="PANTHER" id="PTHR23517:SF2">
    <property type="entry name" value="MULTIDRUG RESISTANCE PROTEIN MDTH"/>
    <property type="match status" value="1"/>
</dbReference>
<feature type="transmembrane region" description="Helical" evidence="7">
    <location>
        <begin position="336"/>
        <end position="355"/>
    </location>
</feature>
<evidence type="ECO:0000256" key="2">
    <source>
        <dbReference type="ARBA" id="ARBA00022448"/>
    </source>
</evidence>
<feature type="transmembrane region" description="Helical" evidence="7">
    <location>
        <begin position="367"/>
        <end position="386"/>
    </location>
</feature>
<sequence>MINEKFPIRFFRLFGLLDGISLLVLLCIAMPLKYWADIPLAVTIAGSVHGAIFVIYAISVAVAQLFIRWKLYWSLLAAVVAFVPFGNFVLDRYLKKHEHKFMAQPIPMLWIVYSIIFFTFIDLFTQLPVMSTYAQSLGASLTLAGFIVGAYSLSNTGGNILAGVLTDKLGAFKVLTAGLIGTSVLLVCYRFIASPEALLVLRFLHGFIGGLIVPAAFTFVANQSKKNKEGSQNAVTGAFVGIAAIIGPAFSGIMAARTSAPTVFLVVAVFGLLLTFVTLFSLRKVKFKQDKKAALPFQWNKQVIASFVGAFMLMFSQGALAYLLPLRVAQFGYDSRFSGTLLSVFGLVVVFIFVMRTKYMFDKIAPQYGLALGLSLLGLSQLLLGMVDIVAFYYVVLAIYGIGFAFLFPSINVLLMRGTTNENRGKAYGYFYAFFSLGVVAGSSGLGLLQIKLEGLFLVTSILLVCGAVLIFAMKTTVAQKQSYSNNSM</sequence>
<feature type="transmembrane region" description="Helical" evidence="7">
    <location>
        <begin position="6"/>
        <end position="28"/>
    </location>
</feature>
<keyword evidence="6 7" id="KW-0472">Membrane</keyword>
<dbReference type="GO" id="GO:0022857">
    <property type="term" value="F:transmembrane transporter activity"/>
    <property type="evidence" value="ECO:0007669"/>
    <property type="project" value="InterPro"/>
</dbReference>
<proteinExistence type="predicted"/>
<feature type="domain" description="Major facilitator superfamily (MFS) profile" evidence="8">
    <location>
        <begin position="108"/>
        <end position="479"/>
    </location>
</feature>
<feature type="transmembrane region" description="Helical" evidence="7">
    <location>
        <begin position="392"/>
        <end position="415"/>
    </location>
</feature>
<dbReference type="RefSeq" id="WP_213519911.1">
    <property type="nucleotide sequence ID" value="NZ_BOSE01000013.1"/>
</dbReference>
<organism evidence="9 10">
    <name type="scientific">Paenibacillus montaniterrae</name>
    <dbReference type="NCBI Taxonomy" id="429341"/>
    <lineage>
        <taxon>Bacteria</taxon>
        <taxon>Bacillati</taxon>
        <taxon>Bacillota</taxon>
        <taxon>Bacilli</taxon>
        <taxon>Bacillales</taxon>
        <taxon>Paenibacillaceae</taxon>
        <taxon>Paenibacillus</taxon>
    </lineage>
</organism>
<evidence type="ECO:0000313" key="9">
    <source>
        <dbReference type="EMBL" id="GIP19261.1"/>
    </source>
</evidence>
<feature type="transmembrane region" description="Helical" evidence="7">
    <location>
        <begin position="262"/>
        <end position="282"/>
    </location>
</feature>
<dbReference type="Proteomes" id="UP000683139">
    <property type="component" value="Unassembled WGS sequence"/>
</dbReference>
<dbReference type="PROSITE" id="PS50850">
    <property type="entry name" value="MFS"/>
    <property type="match status" value="1"/>
</dbReference>
<dbReference type="AlphaFoldDB" id="A0A919YVG1"/>
<evidence type="ECO:0000256" key="3">
    <source>
        <dbReference type="ARBA" id="ARBA00022475"/>
    </source>
</evidence>
<dbReference type="InterPro" id="IPR011701">
    <property type="entry name" value="MFS"/>
</dbReference>
<dbReference type="EMBL" id="BOSE01000013">
    <property type="protein sequence ID" value="GIP19261.1"/>
    <property type="molecule type" value="Genomic_DNA"/>
</dbReference>
<feature type="transmembrane region" description="Helical" evidence="7">
    <location>
        <begin position="71"/>
        <end position="90"/>
    </location>
</feature>
<evidence type="ECO:0000256" key="4">
    <source>
        <dbReference type="ARBA" id="ARBA00022692"/>
    </source>
</evidence>
<feature type="transmembrane region" description="Helical" evidence="7">
    <location>
        <begin position="234"/>
        <end position="256"/>
    </location>
</feature>
<keyword evidence="3" id="KW-1003">Cell membrane</keyword>
<dbReference type="NCBIfam" id="TIGR03954">
    <property type="entry name" value="integ_memb_HG"/>
    <property type="match status" value="1"/>
</dbReference>
<dbReference type="Pfam" id="PF07690">
    <property type="entry name" value="MFS_1"/>
    <property type="match status" value="1"/>
</dbReference>
<reference evidence="9" key="1">
    <citation type="submission" date="2021-03" db="EMBL/GenBank/DDBJ databases">
        <title>Antimicrobial resistance genes in bacteria isolated from Japanese honey, and their potential for conferring macrolide and lincosamide resistance in the American foulbrood pathogen Paenibacillus larvae.</title>
        <authorList>
            <person name="Okamoto M."/>
            <person name="Kumagai M."/>
            <person name="Kanamori H."/>
            <person name="Takamatsu D."/>
        </authorList>
    </citation>
    <scope>NUCLEOTIDE SEQUENCE</scope>
    <source>
        <strain evidence="9">J40TS1</strain>
    </source>
</reference>
<feature type="transmembrane region" description="Helical" evidence="7">
    <location>
        <begin position="40"/>
        <end position="65"/>
    </location>
</feature>
<feature type="transmembrane region" description="Helical" evidence="7">
    <location>
        <begin position="427"/>
        <end position="449"/>
    </location>
</feature>
<feature type="transmembrane region" description="Helical" evidence="7">
    <location>
        <begin position="455"/>
        <end position="474"/>
    </location>
</feature>
<dbReference type="InterPro" id="IPR050171">
    <property type="entry name" value="MFS_Transporters"/>
</dbReference>
<evidence type="ECO:0000256" key="5">
    <source>
        <dbReference type="ARBA" id="ARBA00022989"/>
    </source>
</evidence>
<comment type="subcellular location">
    <subcellularLocation>
        <location evidence="1">Cell membrane</location>
        <topology evidence="1">Multi-pass membrane protein</topology>
    </subcellularLocation>
</comment>
<feature type="transmembrane region" description="Helical" evidence="7">
    <location>
        <begin position="174"/>
        <end position="193"/>
    </location>
</feature>
<dbReference type="InterPro" id="IPR023845">
    <property type="entry name" value="DUF3817_TM"/>
</dbReference>
<dbReference type="Pfam" id="PF12823">
    <property type="entry name" value="DUF3817"/>
    <property type="match status" value="1"/>
</dbReference>
<feature type="transmembrane region" description="Helical" evidence="7">
    <location>
        <begin position="133"/>
        <end position="153"/>
    </location>
</feature>
<evidence type="ECO:0000256" key="7">
    <source>
        <dbReference type="SAM" id="Phobius"/>
    </source>
</evidence>
<evidence type="ECO:0000256" key="6">
    <source>
        <dbReference type="ARBA" id="ARBA00023136"/>
    </source>
</evidence>